<dbReference type="EMBL" id="VTFX01000001">
    <property type="protein sequence ID" value="KAD4060117.1"/>
    <property type="molecule type" value="Genomic_DNA"/>
</dbReference>
<dbReference type="Gene3D" id="2.30.110.10">
    <property type="entry name" value="Electron Transport, Fmn-binding Protein, Chain A"/>
    <property type="match status" value="1"/>
</dbReference>
<evidence type="ECO:0000313" key="1">
    <source>
        <dbReference type="EMBL" id="KAD4060117.1"/>
    </source>
</evidence>
<evidence type="ECO:0000313" key="2">
    <source>
        <dbReference type="Proteomes" id="UP000326852"/>
    </source>
</evidence>
<name>A0A5N6MT31_9MICC</name>
<dbReference type="RefSeq" id="WP_152271343.1">
    <property type="nucleotide sequence ID" value="NZ_VTFX01000001.1"/>
</dbReference>
<protein>
    <submittedName>
        <fullName evidence="1">Pyridoxamine 5'-phosphate oxidase family protein</fullName>
    </submittedName>
</protein>
<organism evidence="1 2">
    <name type="scientific">Arthrobacter yangruifuii</name>
    <dbReference type="NCBI Taxonomy" id="2606616"/>
    <lineage>
        <taxon>Bacteria</taxon>
        <taxon>Bacillati</taxon>
        <taxon>Actinomycetota</taxon>
        <taxon>Actinomycetes</taxon>
        <taxon>Micrococcales</taxon>
        <taxon>Micrococcaceae</taxon>
        <taxon>Arthrobacter</taxon>
    </lineage>
</organism>
<dbReference type="Proteomes" id="UP000326852">
    <property type="component" value="Unassembled WGS sequence"/>
</dbReference>
<comment type="caution">
    <text evidence="1">The sequence shown here is derived from an EMBL/GenBank/DDBJ whole genome shotgun (WGS) entry which is preliminary data.</text>
</comment>
<dbReference type="AlphaFoldDB" id="A0A5N6MT31"/>
<proteinExistence type="predicted"/>
<dbReference type="InterPro" id="IPR012349">
    <property type="entry name" value="Split_barrel_FMN-bd"/>
</dbReference>
<dbReference type="Pfam" id="PF12900">
    <property type="entry name" value="Pyridox_ox_2"/>
    <property type="match status" value="1"/>
</dbReference>
<gene>
    <name evidence="1" type="ORF">GD627_03385</name>
</gene>
<reference evidence="1 2" key="1">
    <citation type="submission" date="2019-08" db="EMBL/GenBank/DDBJ databases">
        <title>Arthrobacter sp. nov., isolated from plateau pika and Tibetan wild ass.</title>
        <authorList>
            <person name="Ge Y."/>
        </authorList>
    </citation>
    <scope>NUCLEOTIDE SEQUENCE [LARGE SCALE GENOMIC DNA]</scope>
    <source>
        <strain evidence="1 2">785</strain>
    </source>
</reference>
<sequence length="153" mass="16756">MPISEENTADHLTSSQCWDYIRQARFARLAVVVEGQPEIFPVNFAVDHGTVVFRTAAGTKLAGALSGNPVAFEIDGYDDTLSSAWSVVLKGGAALLEDYDEIMDSEDLALFPWQTGAKNAFVRIEPEVTAGRRFLISNAARRNVLRGMGLYTE</sequence>
<dbReference type="SUPFAM" id="SSF50475">
    <property type="entry name" value="FMN-binding split barrel"/>
    <property type="match status" value="1"/>
</dbReference>
<accession>A0A5N6MT31</accession>
<keyword evidence="2" id="KW-1185">Reference proteome</keyword>
<dbReference type="InterPro" id="IPR024747">
    <property type="entry name" value="Pyridox_Oxase-rel"/>
</dbReference>